<dbReference type="RefSeq" id="WP_034799705.1">
    <property type="nucleotide sequence ID" value="NZ_AWFF01000109.1"/>
</dbReference>
<evidence type="ECO:0000313" key="3">
    <source>
        <dbReference type="EMBL" id="KCZ50491.1"/>
    </source>
</evidence>
<dbReference type="Gene3D" id="3.40.50.1000">
    <property type="entry name" value="HAD superfamily/HAD-like"/>
    <property type="match status" value="1"/>
</dbReference>
<keyword evidence="1 2" id="KW-0378">Hydrolase</keyword>
<dbReference type="Gene3D" id="3.30.70.1020">
    <property type="entry name" value="Trehalose-6-phosphate phosphatase related protein, domain 2"/>
    <property type="match status" value="1"/>
</dbReference>
<dbReference type="InterPro" id="IPR023214">
    <property type="entry name" value="HAD_sf"/>
</dbReference>
<dbReference type="PATRIC" id="fig|1280946.3.peg.3485"/>
<dbReference type="EMBL" id="AWFF01000109">
    <property type="protein sequence ID" value="KCZ50491.1"/>
    <property type="molecule type" value="Genomic_DNA"/>
</dbReference>
<comment type="cofactor">
    <cofactor evidence="2">
        <name>Mg(2+)</name>
        <dbReference type="ChEBI" id="CHEBI:18420"/>
    </cofactor>
</comment>
<protein>
    <recommendedName>
        <fullName evidence="2">Trehalose 6-phosphate phosphatase</fullName>
        <ecNumber evidence="2">3.1.3.12</ecNumber>
    </recommendedName>
</protein>
<dbReference type="GO" id="GO:0004805">
    <property type="term" value="F:trehalose-phosphatase activity"/>
    <property type="evidence" value="ECO:0007669"/>
    <property type="project" value="UniProtKB-EC"/>
</dbReference>
<dbReference type="InterPro" id="IPR003337">
    <property type="entry name" value="Trehalose_PPase"/>
</dbReference>
<sequence length="242" mass="25999">MSKTDMAPPALGPDVALFLDFDGTLTPLQDDPDAVFLPDGMDRVILGLADKLEGALAVLSGRDLTDLSRRVPEGLWRFGNHGLRSAEPGMAPDENIPEAPASLVSAIRDAISPHDGVRLEIKGPVLAIHYRAAPDKGDMLTDELTGVLSGFQDYSLQSGKMVLEAKPNGANKGICLERVMSLDNFKGRVPVMIGDDRTDEDAFAMAGKQGGWSVKVGEGETCADYRLPDHQDVIAYLKRELG</sequence>
<keyword evidence="4" id="KW-1185">Reference proteome</keyword>
<comment type="pathway">
    <text evidence="2">Glycan biosynthesis; trehalose biosynthesis.</text>
</comment>
<dbReference type="Pfam" id="PF02358">
    <property type="entry name" value="Trehalose_PPase"/>
    <property type="match status" value="1"/>
</dbReference>
<comment type="function">
    <text evidence="2">Removes the phosphate from trehalose 6-phosphate to produce free trehalose.</text>
</comment>
<dbReference type="Proteomes" id="UP000027037">
    <property type="component" value="Unassembled WGS sequence"/>
</dbReference>
<dbReference type="PANTHER" id="PTHR43768:SF3">
    <property type="entry name" value="TREHALOSE 6-PHOSPHATE PHOSPHATASE"/>
    <property type="match status" value="1"/>
</dbReference>
<name>A0A062TRM7_9PROT</name>
<dbReference type="EC" id="3.1.3.12" evidence="2"/>
<dbReference type="InterPro" id="IPR036412">
    <property type="entry name" value="HAD-like_sf"/>
</dbReference>
<comment type="similarity">
    <text evidence="2">Belongs to the trehalose phosphatase family.</text>
</comment>
<keyword evidence="2" id="KW-0479">Metal-binding</keyword>
<dbReference type="UniPathway" id="UPA00299"/>
<gene>
    <name evidence="3" type="ORF">HY29_06935</name>
</gene>
<organism evidence="3 4">
    <name type="scientific">Hyphomonas beringensis</name>
    <dbReference type="NCBI Taxonomy" id="1280946"/>
    <lineage>
        <taxon>Bacteria</taxon>
        <taxon>Pseudomonadati</taxon>
        <taxon>Pseudomonadota</taxon>
        <taxon>Alphaproteobacteria</taxon>
        <taxon>Hyphomonadales</taxon>
        <taxon>Hyphomonadaceae</taxon>
        <taxon>Hyphomonas</taxon>
    </lineage>
</organism>
<proteinExistence type="inferred from homology"/>
<evidence type="ECO:0000256" key="2">
    <source>
        <dbReference type="RuleBase" id="RU361117"/>
    </source>
</evidence>
<dbReference type="PANTHER" id="PTHR43768">
    <property type="entry name" value="TREHALOSE 6-PHOSPHATE PHOSPHATASE"/>
    <property type="match status" value="1"/>
</dbReference>
<dbReference type="NCBIfam" id="TIGR00685">
    <property type="entry name" value="T6PP"/>
    <property type="match status" value="1"/>
</dbReference>
<evidence type="ECO:0000256" key="1">
    <source>
        <dbReference type="ARBA" id="ARBA00022801"/>
    </source>
</evidence>
<dbReference type="SUPFAM" id="SSF56784">
    <property type="entry name" value="HAD-like"/>
    <property type="match status" value="1"/>
</dbReference>
<dbReference type="CDD" id="cd01627">
    <property type="entry name" value="HAD_TPP"/>
    <property type="match status" value="1"/>
</dbReference>
<dbReference type="GO" id="GO:0046872">
    <property type="term" value="F:metal ion binding"/>
    <property type="evidence" value="ECO:0007669"/>
    <property type="project" value="UniProtKB-KW"/>
</dbReference>
<dbReference type="eggNOG" id="COG1877">
    <property type="taxonomic scope" value="Bacteria"/>
</dbReference>
<reference evidence="3 4" key="1">
    <citation type="journal article" date="2014" name="Antonie Van Leeuwenhoek">
        <title>Hyphomonas beringensis sp. nov. and Hyphomonas chukchiensis sp. nov., isolated from surface seawater of the Bering Sea and Chukchi Sea.</title>
        <authorList>
            <person name="Li C."/>
            <person name="Lai Q."/>
            <person name="Li G."/>
            <person name="Dong C."/>
            <person name="Wang J."/>
            <person name="Liao Y."/>
            <person name="Shao Z."/>
        </authorList>
    </citation>
    <scope>NUCLEOTIDE SEQUENCE [LARGE SCALE GENOMIC DNA]</scope>
    <source>
        <strain evidence="3 4">25B14_1</strain>
    </source>
</reference>
<comment type="catalytic activity">
    <reaction evidence="2">
        <text>alpha,alpha-trehalose 6-phosphate + H2O = alpha,alpha-trehalose + phosphate</text>
        <dbReference type="Rhea" id="RHEA:23420"/>
        <dbReference type="ChEBI" id="CHEBI:15377"/>
        <dbReference type="ChEBI" id="CHEBI:16551"/>
        <dbReference type="ChEBI" id="CHEBI:43474"/>
        <dbReference type="ChEBI" id="CHEBI:58429"/>
        <dbReference type="EC" id="3.1.3.12"/>
    </reaction>
</comment>
<dbReference type="STRING" id="1280946.HY29_06935"/>
<dbReference type="GO" id="GO:0005992">
    <property type="term" value="P:trehalose biosynthetic process"/>
    <property type="evidence" value="ECO:0007669"/>
    <property type="project" value="UniProtKB-UniPathway"/>
</dbReference>
<accession>A0A062TRM7</accession>
<evidence type="ECO:0000313" key="4">
    <source>
        <dbReference type="Proteomes" id="UP000027037"/>
    </source>
</evidence>
<comment type="caution">
    <text evidence="3">The sequence shown here is derived from an EMBL/GenBank/DDBJ whole genome shotgun (WGS) entry which is preliminary data.</text>
</comment>
<dbReference type="InterPro" id="IPR044651">
    <property type="entry name" value="OTSB-like"/>
</dbReference>
<keyword evidence="2" id="KW-0460">Magnesium</keyword>
<dbReference type="AlphaFoldDB" id="A0A062TRM7"/>